<comment type="caution">
    <text evidence="2">The sequence shown here is derived from an EMBL/GenBank/DDBJ whole genome shotgun (WGS) entry which is preliminary data.</text>
</comment>
<reference evidence="2 3" key="1">
    <citation type="submission" date="2019-11" db="EMBL/GenBank/DDBJ databases">
        <title>Isolation of a new High Light Tolerant Cyanobacteria.</title>
        <authorList>
            <person name="Dobson Z."/>
            <person name="Vaughn N."/>
            <person name="Vaughn M."/>
            <person name="Fromme P."/>
            <person name="Mazor Y."/>
        </authorList>
    </citation>
    <scope>NUCLEOTIDE SEQUENCE [LARGE SCALE GENOMIC DNA]</scope>
    <source>
        <strain evidence="2 3">0216</strain>
    </source>
</reference>
<feature type="transmembrane region" description="Helical" evidence="1">
    <location>
        <begin position="21"/>
        <end position="45"/>
    </location>
</feature>
<evidence type="ECO:0000313" key="3">
    <source>
        <dbReference type="Proteomes" id="UP000437131"/>
    </source>
</evidence>
<feature type="transmembrane region" description="Helical" evidence="1">
    <location>
        <begin position="160"/>
        <end position="191"/>
    </location>
</feature>
<feature type="transmembrane region" description="Helical" evidence="1">
    <location>
        <begin position="203"/>
        <end position="224"/>
    </location>
</feature>
<evidence type="ECO:0000313" key="2">
    <source>
        <dbReference type="EMBL" id="MTF38089.1"/>
    </source>
</evidence>
<keyword evidence="1" id="KW-0472">Membrane</keyword>
<keyword evidence="1" id="KW-1133">Transmembrane helix</keyword>
<feature type="transmembrane region" description="Helical" evidence="1">
    <location>
        <begin position="97"/>
        <end position="125"/>
    </location>
</feature>
<feature type="transmembrane region" description="Helical" evidence="1">
    <location>
        <begin position="131"/>
        <end position="148"/>
    </location>
</feature>
<dbReference type="EMBL" id="WMIA01000003">
    <property type="protein sequence ID" value="MTF38089.1"/>
    <property type="molecule type" value="Genomic_DNA"/>
</dbReference>
<feature type="transmembrane region" description="Helical" evidence="1">
    <location>
        <begin position="51"/>
        <end position="76"/>
    </location>
</feature>
<dbReference type="RefSeq" id="WP_155082968.1">
    <property type="nucleotide sequence ID" value="NZ_WMIA01000003.1"/>
</dbReference>
<sequence length="235" mass="26434">MNKKNYSSLEVIKETFGKSEDFYLPLLLINSPNLVFTLIIGFFQVSYPNLAILSLLSFVSVIVSSWYTTASYIYCYKRLNGQNITVQRAFRDSLSKIINMFIAIILTFLFIIIGLLLLIIPGIYIGVRLNLTFYVIAVENCSVLDALKRSWRLTKGNSNFVFATLLLMGLGIIIAIFIMSFIMGAILAIILGDTETLKVVSNLLGSVLGYLFVPIYFIIIAIIYDRLNYGNNLAE</sequence>
<proteinExistence type="predicted"/>
<dbReference type="AlphaFoldDB" id="A0A844GT58"/>
<evidence type="ECO:0008006" key="4">
    <source>
        <dbReference type="Google" id="ProtNLM"/>
    </source>
</evidence>
<name>A0A844GT58_9CHRO</name>
<protein>
    <recommendedName>
        <fullName evidence="4">Glycerophosphoryl diester phosphodiesterase membrane domain-containing protein</fullName>
    </recommendedName>
</protein>
<gene>
    <name evidence="2" type="ORF">GGC33_04030</name>
</gene>
<dbReference type="Proteomes" id="UP000437131">
    <property type="component" value="Unassembled WGS sequence"/>
</dbReference>
<organism evidence="2 3">
    <name type="scientific">Cyanobacterium aponinum 0216</name>
    <dbReference type="NCBI Taxonomy" id="2676140"/>
    <lineage>
        <taxon>Bacteria</taxon>
        <taxon>Bacillati</taxon>
        <taxon>Cyanobacteriota</taxon>
        <taxon>Cyanophyceae</taxon>
        <taxon>Oscillatoriophycideae</taxon>
        <taxon>Chroococcales</taxon>
        <taxon>Geminocystaceae</taxon>
        <taxon>Cyanobacterium</taxon>
    </lineage>
</organism>
<accession>A0A844GT58</accession>
<evidence type="ECO:0000256" key="1">
    <source>
        <dbReference type="SAM" id="Phobius"/>
    </source>
</evidence>
<keyword evidence="1" id="KW-0812">Transmembrane</keyword>